<evidence type="ECO:0000256" key="2">
    <source>
        <dbReference type="ARBA" id="ARBA00023136"/>
    </source>
</evidence>
<dbReference type="InterPro" id="IPR004995">
    <property type="entry name" value="Spore_Ger"/>
</dbReference>
<comment type="similarity">
    <text evidence="1">Belongs to the GerABKA family.</text>
</comment>
<feature type="transmembrane region" description="Helical" evidence="3">
    <location>
        <begin position="325"/>
        <end position="346"/>
    </location>
</feature>
<evidence type="ECO:0000313" key="5">
    <source>
        <dbReference type="Proteomes" id="UP000467132"/>
    </source>
</evidence>
<dbReference type="InterPro" id="IPR050768">
    <property type="entry name" value="UPF0353/GerABKA_families"/>
</dbReference>
<dbReference type="GO" id="GO:0016020">
    <property type="term" value="C:membrane"/>
    <property type="evidence" value="ECO:0007669"/>
    <property type="project" value="InterPro"/>
</dbReference>
<dbReference type="PIRSF" id="PIRSF005690">
    <property type="entry name" value="GerBA"/>
    <property type="match status" value="1"/>
</dbReference>
<comment type="caution">
    <text evidence="4">The sequence shown here is derived from an EMBL/GenBank/DDBJ whole genome shotgun (WGS) entry which is preliminary data.</text>
</comment>
<keyword evidence="3" id="KW-0812">Transmembrane</keyword>
<evidence type="ECO:0000313" key="4">
    <source>
        <dbReference type="EMBL" id="NBI06237.1"/>
    </source>
</evidence>
<evidence type="ECO:0000256" key="3">
    <source>
        <dbReference type="SAM" id="Phobius"/>
    </source>
</evidence>
<reference evidence="4 5" key="1">
    <citation type="submission" date="2018-08" db="EMBL/GenBank/DDBJ databases">
        <title>Murine metabolic-syndrome-specific gut microbial biobank.</title>
        <authorList>
            <person name="Liu C."/>
        </authorList>
    </citation>
    <scope>NUCLEOTIDE SEQUENCE [LARGE SCALE GENOMIC DNA]</scope>
    <source>
        <strain evidence="4 5">583</strain>
    </source>
</reference>
<gene>
    <name evidence="4" type="ORF">D3Z33_05095</name>
</gene>
<evidence type="ECO:0000256" key="1">
    <source>
        <dbReference type="ARBA" id="ARBA00005278"/>
    </source>
</evidence>
<organism evidence="4 5">
    <name type="scientific">Senegalia massiliensis</name>
    <dbReference type="NCBI Taxonomy" id="1720316"/>
    <lineage>
        <taxon>Bacteria</taxon>
        <taxon>Bacillati</taxon>
        <taxon>Bacillota</taxon>
        <taxon>Clostridia</taxon>
        <taxon>Eubacteriales</taxon>
        <taxon>Clostridiaceae</taxon>
        <taxon>Senegalia</taxon>
    </lineage>
</organism>
<sequence length="517" mass="58025">MKIPISKDLDVNLKKIKEILADCDDVIIREFNVGKKQNYRFALIYIDGLIDKQLINEYVLEALMHDARDEIPSPRTVSEDLYELSKRGGIPLSEVKDIYCLETAIDSVLAGETILLFDGFSEILLTSSRGWPIRGIAEPTTESVNRGPRDGFTETGKVNTSLIRRRIRDPKLKLKYQKIGRRSKTDVALMYIEDIVDKEVLKELNRRLKGIDVDAILESSYIEQLIEDNWLSPFPQIQDTERPDAVAAALYEGRIALVVDNSPSALLIPATFNILLHSSEDYYGRWSKANLVRVIRYISLPISLILPAIYIAITSYHPGILPTELALYLAATRIDVPFPAFIEAFIMEGTLEILREAGTRISGPIGTTIGIVGGLVIGQAAVEAGIVSPFMIIIVALTTIASFTLPSFSLTSGIRLWRFLLMILATVLGLYGISIGFMVFLAHLVSLKSFGIPYMDPYSNMVNNFYDLKDSIIQLPYKFMKLRPKFLNTTDKVRMNNSRYINSLLNESEGEDKNDRG</sequence>
<proteinExistence type="inferred from homology"/>
<dbReference type="EMBL" id="QXXA01000005">
    <property type="protein sequence ID" value="NBI06237.1"/>
    <property type="molecule type" value="Genomic_DNA"/>
</dbReference>
<protein>
    <submittedName>
        <fullName evidence="4">Spore germination protein</fullName>
    </submittedName>
</protein>
<keyword evidence="2 3" id="KW-0472">Membrane</keyword>
<keyword evidence="5" id="KW-1185">Reference proteome</keyword>
<dbReference type="PANTHER" id="PTHR22550">
    <property type="entry name" value="SPORE GERMINATION PROTEIN"/>
    <property type="match status" value="1"/>
</dbReference>
<feature type="transmembrane region" description="Helical" evidence="3">
    <location>
        <begin position="358"/>
        <end position="380"/>
    </location>
</feature>
<feature type="transmembrane region" description="Helical" evidence="3">
    <location>
        <begin position="294"/>
        <end position="313"/>
    </location>
</feature>
<name>A0A845QTS8_9CLOT</name>
<feature type="transmembrane region" description="Helical" evidence="3">
    <location>
        <begin position="386"/>
        <end position="408"/>
    </location>
</feature>
<dbReference type="Pfam" id="PF03323">
    <property type="entry name" value="GerA"/>
    <property type="match status" value="1"/>
</dbReference>
<dbReference type="Proteomes" id="UP000467132">
    <property type="component" value="Unassembled WGS sequence"/>
</dbReference>
<feature type="transmembrane region" description="Helical" evidence="3">
    <location>
        <begin position="420"/>
        <end position="445"/>
    </location>
</feature>
<dbReference type="OrthoDB" id="9772630at2"/>
<dbReference type="GO" id="GO:0009847">
    <property type="term" value="P:spore germination"/>
    <property type="evidence" value="ECO:0007669"/>
    <property type="project" value="InterPro"/>
</dbReference>
<dbReference type="PANTHER" id="PTHR22550:SF5">
    <property type="entry name" value="LEUCINE ZIPPER PROTEIN 4"/>
    <property type="match status" value="1"/>
</dbReference>
<accession>A0A845QTS8</accession>
<dbReference type="AlphaFoldDB" id="A0A845QTS8"/>
<keyword evidence="3" id="KW-1133">Transmembrane helix</keyword>